<dbReference type="OrthoDB" id="2065496at2"/>
<proteinExistence type="predicted"/>
<keyword evidence="4" id="KW-1185">Reference proteome</keyword>
<dbReference type="EMBL" id="NFIE01000008">
    <property type="protein sequence ID" value="OUN88800.1"/>
    <property type="molecule type" value="Genomic_DNA"/>
</dbReference>
<organism evidence="3 4">
    <name type="scientific">[Collinsella] massiliensis</name>
    <dbReference type="NCBI Taxonomy" id="1232426"/>
    <lineage>
        <taxon>Bacteria</taxon>
        <taxon>Bacillati</taxon>
        <taxon>Actinomycetota</taxon>
        <taxon>Coriobacteriia</taxon>
        <taxon>Coriobacteriales</taxon>
        <taxon>Coriobacteriaceae</taxon>
        <taxon>Enorma</taxon>
    </lineage>
</organism>
<comment type="caution">
    <text evidence="3">The sequence shown here is derived from an EMBL/GenBank/DDBJ whole genome shotgun (WGS) entry which is preliminary data.</text>
</comment>
<keyword evidence="2" id="KW-0472">Membrane</keyword>
<reference evidence="4" key="1">
    <citation type="submission" date="2017-04" db="EMBL/GenBank/DDBJ databases">
        <title>Function of individual gut microbiota members based on whole genome sequencing of pure cultures obtained from chicken caecum.</title>
        <authorList>
            <person name="Medvecky M."/>
            <person name="Cejkova D."/>
            <person name="Polansky O."/>
            <person name="Karasova D."/>
            <person name="Kubasova T."/>
            <person name="Cizek A."/>
            <person name="Rychlik I."/>
        </authorList>
    </citation>
    <scope>NUCLEOTIDE SEQUENCE [LARGE SCALE GENOMIC DNA]</scope>
    <source>
        <strain evidence="4">An5</strain>
    </source>
</reference>
<feature type="transmembrane region" description="Helical" evidence="2">
    <location>
        <begin position="145"/>
        <end position="166"/>
    </location>
</feature>
<name>A0A1Y3Y397_9ACTN</name>
<sequence>MSLGAKNNADAKRAAREPHAAGQRAQDVLRDAVAVGEKVRKDYDASTARALYLATVLGAWHTVIGIGKIVSGVLGTSLFACVNGLYTLFMGASRLVTATGAVRAGSGSSRRYARIAGGMLTAASLLYVAYATWSFFNPSRVYPKTAAFAIVAFTFLEIGLNIRHLIQTRGAKTAIEKALRIISLASSLIALSLTQEAFLSLLGFPHDPTADACIRCLAGLIAASLGAYVVVRARPGSSTAHGWK</sequence>
<accession>A0A1Y3Y397</accession>
<feature type="transmembrane region" description="Helical" evidence="2">
    <location>
        <begin position="112"/>
        <end position="133"/>
    </location>
</feature>
<feature type="transmembrane region" description="Helical" evidence="2">
    <location>
        <begin position="212"/>
        <end position="231"/>
    </location>
</feature>
<keyword evidence="2" id="KW-1133">Transmembrane helix</keyword>
<feature type="transmembrane region" description="Helical" evidence="2">
    <location>
        <begin position="50"/>
        <end position="67"/>
    </location>
</feature>
<feature type="transmembrane region" description="Helical" evidence="2">
    <location>
        <begin position="178"/>
        <end position="200"/>
    </location>
</feature>
<gene>
    <name evidence="3" type="ORF">B5G02_04335</name>
</gene>
<evidence type="ECO:0000313" key="4">
    <source>
        <dbReference type="Proteomes" id="UP000195781"/>
    </source>
</evidence>
<keyword evidence="2" id="KW-0812">Transmembrane</keyword>
<feature type="transmembrane region" description="Helical" evidence="2">
    <location>
        <begin position="73"/>
        <end position="92"/>
    </location>
</feature>
<evidence type="ECO:0000256" key="1">
    <source>
        <dbReference type="SAM" id="MobiDB-lite"/>
    </source>
</evidence>
<evidence type="ECO:0000313" key="3">
    <source>
        <dbReference type="EMBL" id="OUN88800.1"/>
    </source>
</evidence>
<feature type="region of interest" description="Disordered" evidence="1">
    <location>
        <begin position="1"/>
        <end position="25"/>
    </location>
</feature>
<dbReference type="AlphaFoldDB" id="A0A1Y3Y397"/>
<feature type="compositionally biased region" description="Basic and acidic residues" evidence="1">
    <location>
        <begin position="9"/>
        <end position="19"/>
    </location>
</feature>
<dbReference type="RefSeq" id="WP_094335328.1">
    <property type="nucleotide sequence ID" value="NZ_NFIE01000008.1"/>
</dbReference>
<protein>
    <submittedName>
        <fullName evidence="3">Uncharacterized protein</fullName>
    </submittedName>
</protein>
<evidence type="ECO:0000256" key="2">
    <source>
        <dbReference type="SAM" id="Phobius"/>
    </source>
</evidence>
<dbReference type="Proteomes" id="UP000195781">
    <property type="component" value="Unassembled WGS sequence"/>
</dbReference>